<proteinExistence type="predicted"/>
<feature type="region of interest" description="Disordered" evidence="1">
    <location>
        <begin position="356"/>
        <end position="379"/>
    </location>
</feature>
<dbReference type="EMBL" id="HG992979">
    <property type="protein sequence ID" value="CAE7026878.1"/>
    <property type="molecule type" value="Genomic_DNA"/>
</dbReference>
<evidence type="ECO:0000256" key="1">
    <source>
        <dbReference type="SAM" id="MobiDB-lite"/>
    </source>
</evidence>
<reference evidence="2" key="1">
    <citation type="submission" date="2021-02" db="EMBL/GenBank/DDBJ databases">
        <authorList>
            <person name="Syme A R."/>
            <person name="Syme A R."/>
            <person name="Moolhuijzen P."/>
        </authorList>
    </citation>
    <scope>NUCLEOTIDE SEQUENCE</scope>
    <source>
        <strain evidence="2">W1-1</strain>
    </source>
</reference>
<evidence type="ECO:0000313" key="3">
    <source>
        <dbReference type="Proteomes" id="UP000472372"/>
    </source>
</evidence>
<dbReference type="AlphaFoldDB" id="A0A6S6VYD8"/>
<feature type="compositionally biased region" description="Basic residues" evidence="1">
    <location>
        <begin position="356"/>
        <end position="370"/>
    </location>
</feature>
<accession>A0A6S6VYD8</accession>
<evidence type="ECO:0000313" key="2">
    <source>
        <dbReference type="EMBL" id="CAE7026878.1"/>
    </source>
</evidence>
<organism evidence="2 3">
    <name type="scientific">Pyrenophora teres f. teres</name>
    <dbReference type="NCBI Taxonomy" id="97479"/>
    <lineage>
        <taxon>Eukaryota</taxon>
        <taxon>Fungi</taxon>
        <taxon>Dikarya</taxon>
        <taxon>Ascomycota</taxon>
        <taxon>Pezizomycotina</taxon>
        <taxon>Dothideomycetes</taxon>
        <taxon>Pleosporomycetidae</taxon>
        <taxon>Pleosporales</taxon>
        <taxon>Pleosporineae</taxon>
        <taxon>Pleosporaceae</taxon>
        <taxon>Pyrenophora</taxon>
    </lineage>
</organism>
<feature type="region of interest" description="Disordered" evidence="1">
    <location>
        <begin position="1"/>
        <end position="28"/>
    </location>
</feature>
<name>A0A6S6VYD8_9PLEO</name>
<protein>
    <submittedName>
        <fullName evidence="2">Uncharacterized protein</fullName>
    </submittedName>
</protein>
<sequence>MATTTEEHGAMQNDSANTTAPIFDEHVDTPDRDTAITELQAALGRLLLTKRNKNEVPYPPVSTGYQSPPPEEPYVYEGVFNLFGLPRELRDEIYRHVLQRPSGVYYARHFSRGFDFWWNRGKVDDLVNLSLVSKRVHEEAFETFCRCNTFILALPYCNERDGLRKPLRGQLRLFPDRAAGELIQVKNLYHDVVDRHLSYWGPAPSHGSAAEGGDGTENHRKDDTSQDTFYKILRDAYVFQEFFPNLLVFHAQWHPRMDGPMDRIAESMGTNTNREECVAMWIKLMREWLENGNVVPLACVRFNLDGTIYRGYDERVDELANEAYQKIVREWKTSEVDIEESGKLWLEEMDKEQLAKKVKKGKKGGRRAHHDRFGSSYAT</sequence>
<dbReference type="Proteomes" id="UP000472372">
    <property type="component" value="Chromosome 3"/>
</dbReference>
<gene>
    <name evidence="2" type="ORF">PTTW11_04151</name>
</gene>